<dbReference type="KEGG" id="mae:Maeo_0458"/>
<dbReference type="GO" id="GO:0003848">
    <property type="term" value="F:2-amino-4-hydroxy-6-hydroxymethyldihydropteridine diphosphokinase activity"/>
    <property type="evidence" value="ECO:0007669"/>
    <property type="project" value="UniProtKB-UniRule"/>
</dbReference>
<evidence type="ECO:0000256" key="3">
    <source>
        <dbReference type="ARBA" id="ARBA00022777"/>
    </source>
</evidence>
<dbReference type="GO" id="GO:0005524">
    <property type="term" value="F:ATP binding"/>
    <property type="evidence" value="ECO:0007669"/>
    <property type="project" value="UniProtKB-UniRule"/>
</dbReference>
<evidence type="ECO:0000313" key="7">
    <source>
        <dbReference type="EMBL" id="ABR56044.1"/>
    </source>
</evidence>
<comment type="catalytic activity">
    <reaction evidence="5">
        <text>6-hydroxymethyl-7,8-dihydropterin + ATP = (7,8-dihydropterin-6-yl)methyl diphosphate + AMP + H(+)</text>
        <dbReference type="Rhea" id="RHEA:11412"/>
        <dbReference type="ChEBI" id="CHEBI:15378"/>
        <dbReference type="ChEBI" id="CHEBI:30616"/>
        <dbReference type="ChEBI" id="CHEBI:44841"/>
        <dbReference type="ChEBI" id="CHEBI:72950"/>
        <dbReference type="ChEBI" id="CHEBI:456215"/>
        <dbReference type="EC" id="2.7.6.3"/>
    </reaction>
</comment>
<dbReference type="EC" id="2.7.6.3" evidence="5"/>
<sequence>MNLKEWKPIYNEIMDDFGFSKENDLKSAYLLKDIIKNTGNNIELYNLENIIKNKIVYIFGAGPSLKKHIKSYKNIINSEKEKDNIIISADGATKALLEENIIPNIIVSDLDGDLTSIIERNNNGSIVVVHAHGDNVEAIKKYAPQLKNIVGSSQFPEEIENLINYGGFTDGDRCCFLAEHFNAKELILCGMDFGEYTTKYSRPNLKEDIEKADPIKIKKLQYAEKLINWLKENGNSNITFIQ</sequence>
<dbReference type="eggNOG" id="arCOG04303">
    <property type="taxonomic scope" value="Archaea"/>
</dbReference>
<dbReference type="HAMAP" id="MF_02131">
    <property type="entry name" value="HMPDK_arch"/>
    <property type="match status" value="1"/>
</dbReference>
<dbReference type="GO" id="GO:2001118">
    <property type="term" value="P:tetrahydromethanopterin biosynthetic process"/>
    <property type="evidence" value="ECO:0007669"/>
    <property type="project" value="UniProtKB-UniRule"/>
</dbReference>
<dbReference type="RefSeq" id="WP_011973176.1">
    <property type="nucleotide sequence ID" value="NC_009635.1"/>
</dbReference>
<accession>A6UU72</accession>
<reference evidence="7" key="1">
    <citation type="submission" date="2007-06" db="EMBL/GenBank/DDBJ databases">
        <title>Complete sequence of Methanococcus aeolicus Nankai-3.</title>
        <authorList>
            <consortium name="US DOE Joint Genome Institute"/>
            <person name="Copeland A."/>
            <person name="Lucas S."/>
            <person name="Lapidus A."/>
            <person name="Barry K."/>
            <person name="Glavina del Rio T."/>
            <person name="Dalin E."/>
            <person name="Tice H."/>
            <person name="Pitluck S."/>
            <person name="Chain P."/>
            <person name="Malfatti S."/>
            <person name="Shin M."/>
            <person name="Vergez L."/>
            <person name="Schmutz J."/>
            <person name="Larimer F."/>
            <person name="Land M."/>
            <person name="Hauser L."/>
            <person name="Kyrpides N."/>
            <person name="Lykidis A."/>
            <person name="Sieprawska-Lupa M."/>
            <person name="Whitman W.B."/>
            <person name="Richardson P."/>
        </authorList>
    </citation>
    <scope>NUCLEOTIDE SEQUENCE [LARGE SCALE GENOMIC DNA]</scope>
    <source>
        <strain evidence="7">Nankai-3</strain>
    </source>
</reference>
<comment type="similarity">
    <text evidence="5">Belongs to the archaeal 6-HMPDK family.</text>
</comment>
<keyword evidence="5" id="KW-0460">Magnesium</keyword>
<keyword evidence="1 5" id="KW-0808">Transferase</keyword>
<dbReference type="EMBL" id="CP000743">
    <property type="protein sequence ID" value="ABR56044.1"/>
    <property type="molecule type" value="Genomic_DNA"/>
</dbReference>
<dbReference type="STRING" id="419665.Maeo_0458"/>
<dbReference type="GO" id="GO:0009229">
    <property type="term" value="P:thiamine diphosphate biosynthetic process"/>
    <property type="evidence" value="ECO:0007669"/>
    <property type="project" value="InterPro"/>
</dbReference>
<dbReference type="UniPathway" id="UPA00065"/>
<dbReference type="GeneID" id="5327448"/>
<gene>
    <name evidence="5" type="primary">mptE</name>
    <name evidence="7" type="ordered locus">Maeo_0458</name>
</gene>
<protein>
    <recommendedName>
        <fullName evidence="5">6-hydroxymethyl-7,8-dihydropterin pyrophosphokinase</fullName>
        <shortName evidence="5">HPPK</shortName>
        <ecNumber evidence="5">2.7.6.3</ecNumber>
    </recommendedName>
    <alternativeName>
        <fullName evidence="5">2-amino-4-hydroxy-6-hydroxymethyldihydropteridine pyrophosphokinase</fullName>
    </alternativeName>
    <alternativeName>
        <fullName evidence="5">6-hydroxymethyl-7,8-dihydropterin diphosphokinase</fullName>
        <shortName evidence="5">6-HMPDK</shortName>
    </alternativeName>
    <alternativeName>
        <fullName evidence="5">7,8-dihydro-6-hydroxymethylpterin diphosphokinase</fullName>
    </alternativeName>
    <alternativeName>
        <fullName evidence="5">7,8-dihydro-6-hydroxymethylpterin pyrophosphokinase</fullName>
        <shortName evidence="5">PPPK</shortName>
    </alternativeName>
</protein>
<dbReference type="HOGENOM" id="CLU_093043_0_0_2"/>
<evidence type="ECO:0000259" key="6">
    <source>
        <dbReference type="Pfam" id="PF01973"/>
    </source>
</evidence>
<dbReference type="GO" id="GO:0016301">
    <property type="term" value="F:kinase activity"/>
    <property type="evidence" value="ECO:0007669"/>
    <property type="project" value="UniProtKB-KW"/>
</dbReference>
<dbReference type="InterPro" id="IPR036759">
    <property type="entry name" value="TPK_catalytic_sf"/>
</dbReference>
<dbReference type="InterPro" id="IPR002826">
    <property type="entry name" value="MptE-like"/>
</dbReference>
<dbReference type="Pfam" id="PF01973">
    <property type="entry name" value="MptE-like"/>
    <property type="match status" value="1"/>
</dbReference>
<dbReference type="OrthoDB" id="34207at2157"/>
<dbReference type="GO" id="GO:0004788">
    <property type="term" value="F:thiamine diphosphokinase activity"/>
    <property type="evidence" value="ECO:0007669"/>
    <property type="project" value="InterPro"/>
</dbReference>
<evidence type="ECO:0000256" key="5">
    <source>
        <dbReference type="HAMAP-Rule" id="MF_02131"/>
    </source>
</evidence>
<comment type="function">
    <text evidence="5">Catalyzes the transfer of diphosphate from ATP to 6-hydroxymethyl-7,8-dihydropterin (6-HMD), leading to 6-hydroxymethyl-7,8-dihydropterin diphosphate (6-HMDP).</text>
</comment>
<dbReference type="AlphaFoldDB" id="A6UU72"/>
<evidence type="ECO:0000256" key="2">
    <source>
        <dbReference type="ARBA" id="ARBA00022741"/>
    </source>
</evidence>
<organism evidence="7 8">
    <name type="scientific">Methanococcus aeolicus (strain ATCC BAA-1280 / DSM 17508 / OCM 812 / Nankai-3)</name>
    <dbReference type="NCBI Taxonomy" id="419665"/>
    <lineage>
        <taxon>Archaea</taxon>
        <taxon>Methanobacteriati</taxon>
        <taxon>Methanobacteriota</taxon>
        <taxon>Methanomada group</taxon>
        <taxon>Methanococci</taxon>
        <taxon>Methanococcales</taxon>
        <taxon>Methanococcaceae</taxon>
        <taxon>Methanococcus</taxon>
    </lineage>
</organism>
<evidence type="ECO:0000256" key="1">
    <source>
        <dbReference type="ARBA" id="ARBA00022679"/>
    </source>
</evidence>
<keyword evidence="8" id="KW-1185">Reference proteome</keyword>
<keyword evidence="4 5" id="KW-0067">ATP-binding</keyword>
<evidence type="ECO:0000313" key="8">
    <source>
        <dbReference type="Proteomes" id="UP000001106"/>
    </source>
</evidence>
<keyword evidence="2 5" id="KW-0547">Nucleotide-binding</keyword>
<dbReference type="PANTHER" id="PTHR39648:SF1">
    <property type="entry name" value="6-HYDROXYMETHYL-7,8-DIHYDROPTERIN PYROPHOSPHOKINASE"/>
    <property type="match status" value="1"/>
</dbReference>
<dbReference type="PANTHER" id="PTHR39648">
    <property type="entry name" value="6-HYDROXYMETHYL-7,8-DIHYDROPTERIN PYROPHOSPHOKINASE"/>
    <property type="match status" value="1"/>
</dbReference>
<dbReference type="GO" id="GO:0000287">
    <property type="term" value="F:magnesium ion binding"/>
    <property type="evidence" value="ECO:0007669"/>
    <property type="project" value="UniProtKB-UniRule"/>
</dbReference>
<feature type="domain" description="6-hydroxymethylpterin diphosphokinase MptE-like" evidence="6">
    <location>
        <begin position="34"/>
        <end position="195"/>
    </location>
</feature>
<keyword evidence="3 5" id="KW-0418">Kinase</keyword>
<comment type="cofactor">
    <cofactor evidence="5">
        <name>Mg(2+)</name>
        <dbReference type="ChEBI" id="CHEBI:18420"/>
    </cofactor>
</comment>
<dbReference type="Proteomes" id="UP000001106">
    <property type="component" value="Chromosome"/>
</dbReference>
<evidence type="ECO:0000256" key="4">
    <source>
        <dbReference type="ARBA" id="ARBA00022840"/>
    </source>
</evidence>
<name>A6UU72_META3</name>
<dbReference type="InterPro" id="IPR027510">
    <property type="entry name" value="HMPDK_MptE"/>
</dbReference>
<comment type="pathway">
    <text evidence="5">Cofactor biosynthesis; 5,6,7,8-tetrahydromethanopterin biosynthesis.</text>
</comment>
<dbReference type="SUPFAM" id="SSF63999">
    <property type="entry name" value="Thiamin pyrophosphokinase, catalytic domain"/>
    <property type="match status" value="1"/>
</dbReference>
<proteinExistence type="inferred from homology"/>